<gene>
    <name evidence="5" type="ORF">BN715_01570</name>
</gene>
<organism evidence="5 6">
    <name type="scientific">Megasphaera elsdenii CAG:570</name>
    <dbReference type="NCBI Taxonomy" id="1263087"/>
    <lineage>
        <taxon>Bacteria</taxon>
        <taxon>Bacillati</taxon>
        <taxon>Bacillota</taxon>
        <taxon>Negativicutes</taxon>
        <taxon>Veillonellales</taxon>
        <taxon>Veillonellaceae</taxon>
        <taxon>Megasphaera</taxon>
    </lineage>
</organism>
<dbReference type="Pfam" id="PF00011">
    <property type="entry name" value="HSP20"/>
    <property type="match status" value="2"/>
</dbReference>
<dbReference type="Gene3D" id="2.60.40.790">
    <property type="match status" value="1"/>
</dbReference>
<dbReference type="AlphaFoldDB" id="R7MXM1"/>
<evidence type="ECO:0000256" key="3">
    <source>
        <dbReference type="SAM" id="MobiDB-lite"/>
    </source>
</evidence>
<dbReference type="InterPro" id="IPR008978">
    <property type="entry name" value="HSP20-like_chaperone"/>
</dbReference>
<feature type="compositionally biased region" description="Basic and acidic residues" evidence="3">
    <location>
        <begin position="79"/>
        <end position="102"/>
    </location>
</feature>
<name>R7MXM1_MEGEL</name>
<sequence>MLKGLFPVVTSNDLVFPDDFFDNFFNDFESPVKGSYSVPRVDIEDTDKAYVLTADLPGMKKEDISVTYKDNVLTLLAKHETKTEDSRQAKDSKDAKDAKSGEAKAAVPQKHYIRQERMNCTYCRQFTVRNIQKDGIEAAYKDGILTVTLPKVDPQKEIESHRITVR</sequence>
<dbReference type="SUPFAM" id="SSF49764">
    <property type="entry name" value="HSP20-like chaperones"/>
    <property type="match status" value="1"/>
</dbReference>
<feature type="region of interest" description="Disordered" evidence="3">
    <location>
        <begin position="79"/>
        <end position="108"/>
    </location>
</feature>
<proteinExistence type="inferred from homology"/>
<evidence type="ECO:0000259" key="4">
    <source>
        <dbReference type="PROSITE" id="PS01031"/>
    </source>
</evidence>
<evidence type="ECO:0000256" key="2">
    <source>
        <dbReference type="RuleBase" id="RU003616"/>
    </source>
</evidence>
<dbReference type="CDD" id="cd06471">
    <property type="entry name" value="ACD_LpsHSP_like"/>
    <property type="match status" value="1"/>
</dbReference>
<dbReference type="EMBL" id="CBKE010000253">
    <property type="protein sequence ID" value="CDF05305.1"/>
    <property type="molecule type" value="Genomic_DNA"/>
</dbReference>
<comment type="similarity">
    <text evidence="1 2">Belongs to the small heat shock protein (HSP20) family.</text>
</comment>
<comment type="caution">
    <text evidence="5">The sequence shown here is derived from an EMBL/GenBank/DDBJ whole genome shotgun (WGS) entry which is preliminary data.</text>
</comment>
<feature type="domain" description="SHSP" evidence="4">
    <location>
        <begin position="32"/>
        <end position="166"/>
    </location>
</feature>
<dbReference type="Proteomes" id="UP000017908">
    <property type="component" value="Unassembled WGS sequence"/>
</dbReference>
<dbReference type="PROSITE" id="PS01031">
    <property type="entry name" value="SHSP"/>
    <property type="match status" value="1"/>
</dbReference>
<evidence type="ECO:0000313" key="5">
    <source>
        <dbReference type="EMBL" id="CDF05305.1"/>
    </source>
</evidence>
<dbReference type="InterPro" id="IPR031107">
    <property type="entry name" value="Small_HSP"/>
</dbReference>
<protein>
    <submittedName>
        <fullName evidence="5">Heat shock protein</fullName>
    </submittedName>
</protein>
<evidence type="ECO:0000313" key="6">
    <source>
        <dbReference type="Proteomes" id="UP000017908"/>
    </source>
</evidence>
<dbReference type="PANTHER" id="PTHR11527">
    <property type="entry name" value="HEAT-SHOCK PROTEIN 20 FAMILY MEMBER"/>
    <property type="match status" value="1"/>
</dbReference>
<accession>R7MXM1</accession>
<reference evidence="5" key="1">
    <citation type="submission" date="2012-11" db="EMBL/GenBank/DDBJ databases">
        <title>Dependencies among metagenomic species, viruses, plasmids and units of genetic variation.</title>
        <authorList>
            <person name="Nielsen H.B."/>
            <person name="Almeida M."/>
            <person name="Juncker A.S."/>
            <person name="Rasmussen S."/>
            <person name="Li J."/>
            <person name="Sunagawa S."/>
            <person name="Plichta D."/>
            <person name="Gautier L."/>
            <person name="Le Chatelier E."/>
            <person name="Peletier E."/>
            <person name="Bonde I."/>
            <person name="Nielsen T."/>
            <person name="Manichanh C."/>
            <person name="Arumugam M."/>
            <person name="Batto J."/>
            <person name="Santos M.B.Q.D."/>
            <person name="Blom N."/>
            <person name="Borruel N."/>
            <person name="Burgdorf K.S."/>
            <person name="Boumezbeur F."/>
            <person name="Casellas F."/>
            <person name="Dore J."/>
            <person name="Guarner F."/>
            <person name="Hansen T."/>
            <person name="Hildebrand F."/>
            <person name="Kaas R.S."/>
            <person name="Kennedy S."/>
            <person name="Kristiansen K."/>
            <person name="Kultima J.R."/>
            <person name="Leonard P."/>
            <person name="Levenez F."/>
            <person name="Lund O."/>
            <person name="Moumen B."/>
            <person name="Le Paslier D."/>
            <person name="Pons N."/>
            <person name="Pedersen O."/>
            <person name="Prifti E."/>
            <person name="Qin J."/>
            <person name="Raes J."/>
            <person name="Tap J."/>
            <person name="Tims S."/>
            <person name="Ussery D.W."/>
            <person name="Yamada T."/>
            <person name="MetaHit consortium"/>
            <person name="Renault P."/>
            <person name="Sicheritz-Ponten T."/>
            <person name="Bork P."/>
            <person name="Wang J."/>
            <person name="Brunak S."/>
            <person name="Ehrlich S.D."/>
        </authorList>
    </citation>
    <scope>NUCLEOTIDE SEQUENCE [LARGE SCALE GENOMIC DNA]</scope>
</reference>
<evidence type="ECO:0000256" key="1">
    <source>
        <dbReference type="PROSITE-ProRule" id="PRU00285"/>
    </source>
</evidence>
<keyword evidence="5" id="KW-0346">Stress response</keyword>
<dbReference type="InterPro" id="IPR002068">
    <property type="entry name" value="A-crystallin/Hsp20_dom"/>
</dbReference>